<dbReference type="GeneTree" id="ENSGT00940000159928"/>
<dbReference type="Pfam" id="PF00089">
    <property type="entry name" value="Trypsin"/>
    <property type="match status" value="1"/>
</dbReference>
<gene>
    <name evidence="10" type="primary">LOC114606894</name>
</gene>
<dbReference type="Proteomes" id="UP000472272">
    <property type="component" value="Chromosome 11"/>
</dbReference>
<proteinExistence type="inferred from homology"/>
<dbReference type="GO" id="GO:0035821">
    <property type="term" value="P:modulation of process of another organism"/>
    <property type="evidence" value="ECO:0007669"/>
    <property type="project" value="UniProtKB-ARBA"/>
</dbReference>
<accession>A0A670JTS3</accession>
<dbReference type="InterPro" id="IPR018114">
    <property type="entry name" value="TRYPSIN_HIS"/>
</dbReference>
<evidence type="ECO:0000313" key="10">
    <source>
        <dbReference type="Ensembl" id="ENSPMRP00000026312.1"/>
    </source>
</evidence>
<keyword evidence="2 7" id="KW-0645">Protease</keyword>
<keyword evidence="3 7" id="KW-0378">Hydrolase</keyword>
<evidence type="ECO:0000256" key="7">
    <source>
        <dbReference type="RuleBase" id="RU363034"/>
    </source>
</evidence>
<dbReference type="InterPro" id="IPR009003">
    <property type="entry name" value="Peptidase_S1_PA"/>
</dbReference>
<dbReference type="GO" id="GO:0004252">
    <property type="term" value="F:serine-type endopeptidase activity"/>
    <property type="evidence" value="ECO:0007669"/>
    <property type="project" value="InterPro"/>
</dbReference>
<name>A0A670JTS3_PODMU</name>
<evidence type="ECO:0000259" key="9">
    <source>
        <dbReference type="PROSITE" id="PS50240"/>
    </source>
</evidence>
<dbReference type="GO" id="GO:0005576">
    <property type="term" value="C:extracellular region"/>
    <property type="evidence" value="ECO:0007669"/>
    <property type="project" value="UniProtKB-ARBA"/>
</dbReference>
<evidence type="ECO:0000256" key="1">
    <source>
        <dbReference type="ARBA" id="ARBA00009228"/>
    </source>
</evidence>
<dbReference type="Gene3D" id="2.40.10.10">
    <property type="entry name" value="Trypsin-like serine proteases"/>
    <property type="match status" value="2"/>
</dbReference>
<feature type="signal peptide" evidence="8">
    <location>
        <begin position="1"/>
        <end position="23"/>
    </location>
</feature>
<evidence type="ECO:0000256" key="6">
    <source>
        <dbReference type="ARBA" id="ARBA00024195"/>
    </source>
</evidence>
<dbReference type="FunFam" id="2.40.10.10:FF:000068">
    <property type="entry name" value="transmembrane protease serine 2"/>
    <property type="match status" value="1"/>
</dbReference>
<dbReference type="InterPro" id="IPR043504">
    <property type="entry name" value="Peptidase_S1_PA_chymotrypsin"/>
</dbReference>
<dbReference type="SMART" id="SM00020">
    <property type="entry name" value="Tryp_SPc"/>
    <property type="match status" value="1"/>
</dbReference>
<dbReference type="PRINTS" id="PR00722">
    <property type="entry name" value="CHYMOTRYPSIN"/>
</dbReference>
<evidence type="ECO:0000313" key="11">
    <source>
        <dbReference type="Proteomes" id="UP000472272"/>
    </source>
</evidence>
<keyword evidence="11" id="KW-1185">Reference proteome</keyword>
<feature type="domain" description="Peptidase S1" evidence="9">
    <location>
        <begin position="26"/>
        <end position="258"/>
    </location>
</feature>
<keyword evidence="8" id="KW-0732">Signal</keyword>
<dbReference type="AlphaFoldDB" id="A0A670JTS3"/>
<dbReference type="CDD" id="cd00190">
    <property type="entry name" value="Tryp_SPc"/>
    <property type="match status" value="1"/>
</dbReference>
<dbReference type="InterPro" id="IPR001254">
    <property type="entry name" value="Trypsin_dom"/>
</dbReference>
<keyword evidence="5" id="KW-1015">Disulfide bond</keyword>
<dbReference type="PANTHER" id="PTHR24271">
    <property type="entry name" value="KALLIKREIN-RELATED"/>
    <property type="match status" value="1"/>
</dbReference>
<dbReference type="PROSITE" id="PS00134">
    <property type="entry name" value="TRYPSIN_HIS"/>
    <property type="match status" value="1"/>
</dbReference>
<dbReference type="SUPFAM" id="SSF50494">
    <property type="entry name" value="Trypsin-like serine proteases"/>
    <property type="match status" value="1"/>
</dbReference>
<dbReference type="InterPro" id="IPR033116">
    <property type="entry name" value="TRYPSIN_SER"/>
</dbReference>
<reference evidence="10" key="3">
    <citation type="submission" date="2025-09" db="UniProtKB">
        <authorList>
            <consortium name="Ensembl"/>
        </authorList>
    </citation>
    <scope>IDENTIFICATION</scope>
</reference>
<evidence type="ECO:0000256" key="4">
    <source>
        <dbReference type="ARBA" id="ARBA00022825"/>
    </source>
</evidence>
<dbReference type="GO" id="GO:0006508">
    <property type="term" value="P:proteolysis"/>
    <property type="evidence" value="ECO:0007669"/>
    <property type="project" value="UniProtKB-KW"/>
</dbReference>
<sequence length="258" mass="28630">MGVFFDLWFFSAIFLFGIPRDRCADIIGGKESKPHSRPYMALIKGRQICGGTLIKPNWVLTAAHCLEKTPTVVLGAHSFAKHEDTQQIFRVVRQIAHPCYDETTKEHDLMLLQLNGTAKINKDVRTIKLTKKGDDLKAGTKCHVAGWGITQNRQKKPSDTLREVDVTVIDRKICNDGYNRPIVTMTMVCAGDKKGGKDACVGDSGGPLICNGEQKATVSFGGNQHVVINVNLASILFSQRSISPGYKRRLEATYRWLV</sequence>
<evidence type="ECO:0000256" key="5">
    <source>
        <dbReference type="ARBA" id="ARBA00023157"/>
    </source>
</evidence>
<reference evidence="10 11" key="1">
    <citation type="journal article" date="2019" name="Proc. Natl. Acad. Sci. U.S.A.">
        <title>Regulatory changes in pterin and carotenoid genes underlie balanced color polymorphisms in the wall lizard.</title>
        <authorList>
            <person name="Andrade P."/>
            <person name="Pinho C."/>
            <person name="Perez I de Lanuza G."/>
            <person name="Afonso S."/>
            <person name="Brejcha J."/>
            <person name="Rubin C.J."/>
            <person name="Wallerman O."/>
            <person name="Pereira P."/>
            <person name="Sabatino S.J."/>
            <person name="Bellati A."/>
            <person name="Pellitteri-Rosa D."/>
            <person name="Bosakova Z."/>
            <person name="Bunikis I."/>
            <person name="Carretero M.A."/>
            <person name="Feiner N."/>
            <person name="Marsik P."/>
            <person name="Pauperio F."/>
            <person name="Salvi D."/>
            <person name="Soler L."/>
            <person name="While G.M."/>
            <person name="Uller T."/>
            <person name="Font E."/>
            <person name="Andersson L."/>
            <person name="Carneiro M."/>
        </authorList>
    </citation>
    <scope>NUCLEOTIDE SEQUENCE</scope>
</reference>
<protein>
    <submittedName>
        <fullName evidence="10">Granzyme A-like</fullName>
    </submittedName>
</protein>
<dbReference type="PANTHER" id="PTHR24271:SF69">
    <property type="entry name" value="GRANZYME A"/>
    <property type="match status" value="1"/>
</dbReference>
<dbReference type="Ensembl" id="ENSPMRT00000027916.1">
    <property type="protein sequence ID" value="ENSPMRP00000026312.1"/>
    <property type="gene ID" value="ENSPMRG00000017020.1"/>
</dbReference>
<evidence type="ECO:0000256" key="2">
    <source>
        <dbReference type="ARBA" id="ARBA00022670"/>
    </source>
</evidence>
<keyword evidence="4 7" id="KW-0720">Serine protease</keyword>
<organism evidence="10 11">
    <name type="scientific">Podarcis muralis</name>
    <name type="common">Wall lizard</name>
    <name type="synonym">Lacerta muralis</name>
    <dbReference type="NCBI Taxonomy" id="64176"/>
    <lineage>
        <taxon>Eukaryota</taxon>
        <taxon>Metazoa</taxon>
        <taxon>Chordata</taxon>
        <taxon>Craniata</taxon>
        <taxon>Vertebrata</taxon>
        <taxon>Euteleostomi</taxon>
        <taxon>Lepidosauria</taxon>
        <taxon>Squamata</taxon>
        <taxon>Bifurcata</taxon>
        <taxon>Unidentata</taxon>
        <taxon>Episquamata</taxon>
        <taxon>Laterata</taxon>
        <taxon>Lacertibaenia</taxon>
        <taxon>Lacertidae</taxon>
        <taxon>Podarcis</taxon>
    </lineage>
</organism>
<dbReference type="InterPro" id="IPR001314">
    <property type="entry name" value="Peptidase_S1A"/>
</dbReference>
<evidence type="ECO:0000256" key="8">
    <source>
        <dbReference type="SAM" id="SignalP"/>
    </source>
</evidence>
<dbReference type="FunFam" id="2.40.10.10:FF:000002">
    <property type="entry name" value="Transmembrane protease serine"/>
    <property type="match status" value="1"/>
</dbReference>
<comment type="similarity">
    <text evidence="1">Belongs to the peptidase S1 family. Snake venom subfamily.</text>
</comment>
<comment type="similarity">
    <text evidence="6">Belongs to the peptidase S1 family. CLIP subfamily.</text>
</comment>
<dbReference type="PROSITE" id="PS00135">
    <property type="entry name" value="TRYPSIN_SER"/>
    <property type="match status" value="1"/>
</dbReference>
<feature type="chain" id="PRO_5025528907" evidence="8">
    <location>
        <begin position="24"/>
        <end position="258"/>
    </location>
</feature>
<evidence type="ECO:0000256" key="3">
    <source>
        <dbReference type="ARBA" id="ARBA00022801"/>
    </source>
</evidence>
<reference evidence="10" key="2">
    <citation type="submission" date="2025-08" db="UniProtKB">
        <authorList>
            <consortium name="Ensembl"/>
        </authorList>
    </citation>
    <scope>IDENTIFICATION</scope>
</reference>
<dbReference type="PROSITE" id="PS50240">
    <property type="entry name" value="TRYPSIN_DOM"/>
    <property type="match status" value="1"/>
</dbReference>